<feature type="region of interest" description="Disordered" evidence="4">
    <location>
        <begin position="307"/>
        <end position="327"/>
    </location>
</feature>
<dbReference type="PROSITE" id="PS50002">
    <property type="entry name" value="SH3"/>
    <property type="match status" value="1"/>
</dbReference>
<dbReference type="SMART" id="SM00324">
    <property type="entry name" value="RhoGAP"/>
    <property type="match status" value="1"/>
</dbReference>
<feature type="domain" description="SH3" evidence="6">
    <location>
        <begin position="8"/>
        <end position="69"/>
    </location>
</feature>
<reference evidence="10" key="2">
    <citation type="submission" date="2025-08" db="UniProtKB">
        <authorList>
            <consortium name="Ensembl"/>
        </authorList>
    </citation>
    <scope>IDENTIFICATION</scope>
</reference>
<dbReference type="SMART" id="SM00326">
    <property type="entry name" value="SH3"/>
    <property type="match status" value="1"/>
</dbReference>
<sequence>MTLDRRSDQLVSVQYKYEYKARDGHLVSIKPNESYILISKTNDHWWHVCKDQHSKPFYIPAQYVREIPSLNKDLLDPGPNSCHPAEFVTNSDSAAGPSFTSTPLNTDGQSLYTQPVPKARRGHPQRLSAGSLQDEQVELPNTSRCQIKTKGDISINFPVTDNSIIYETIPDLTEPASEVPYSDLKSAVYVNVAELRQSISESPPSAASSCSPSYLNPEGWEVHVDQGSGQEYYYHPATGRTTWDNPFLDSPMDPEALPAEEPCSPSPSQSPALSPSTASPSAWTSDWEQLVDEVSGRLYFYNPMSGETSWQPPEPLSPYPPLMEPLGAHRLQEDGPVRAAPLSHSLSPPPLPEEDYPSEDYPEYTFSHVNRAIIPRANLDRSSPSGWNLTVDPDGTWIFTSEHSQEQVQQTIKFSHSLLCVRVCVCVFMVSCVIPTTCLLSALLCCLAILILLLLRKNWVQSWTVLHGGVLTFHKDPKSTATGASVQIVPEVTVDLRGAVVTWASRDKSSKKNVLELKSKNGVEFLIQYDTDSIINDWHKVLVDTIRQLVSPFISHWSPLTFVSVVETSLIISRARYVHSSSSNAGDTDQKRVRTKLMKFLLKRPTLQSVKEKGYIRENVFGCHLATLCAQEKTTVPRFVEKCIRAVEKRGLDIDGIYRVSGNLAVIQKLRFKADHAEELDLEDGQWEDIHVITGALKLFFRELPEPLFPYSHFNGFIKAISKHIYQSHYQLSFMCDLVKSLPAPNHDTMQLLFGHLRNVIRHGDENRMSVQNVAIVFGPTLLRPETESANITMHMVFQNQIVELILNEYEVIFFSS</sequence>
<accession>A0A668AHP2</accession>
<organism evidence="10 11">
    <name type="scientific">Myripristis murdjan</name>
    <name type="common">pinecone soldierfish</name>
    <dbReference type="NCBI Taxonomy" id="586833"/>
    <lineage>
        <taxon>Eukaryota</taxon>
        <taxon>Metazoa</taxon>
        <taxon>Chordata</taxon>
        <taxon>Craniata</taxon>
        <taxon>Vertebrata</taxon>
        <taxon>Euteleostomi</taxon>
        <taxon>Actinopterygii</taxon>
        <taxon>Neopterygii</taxon>
        <taxon>Teleostei</taxon>
        <taxon>Neoteleostei</taxon>
        <taxon>Acanthomorphata</taxon>
        <taxon>Holocentriformes</taxon>
        <taxon>Holocentridae</taxon>
        <taxon>Myripristis</taxon>
    </lineage>
</organism>
<dbReference type="SMART" id="SM00456">
    <property type="entry name" value="WW"/>
    <property type="match status" value="2"/>
</dbReference>
<dbReference type="Pfam" id="PF00018">
    <property type="entry name" value="SH3_1"/>
    <property type="match status" value="1"/>
</dbReference>
<keyword evidence="11" id="KW-1185">Reference proteome</keyword>
<evidence type="ECO:0000313" key="10">
    <source>
        <dbReference type="Ensembl" id="ENSMMDP00005047484.1"/>
    </source>
</evidence>
<dbReference type="InterPro" id="IPR001202">
    <property type="entry name" value="WW_dom"/>
</dbReference>
<dbReference type="Ensembl" id="ENSMMDT00005048427.1">
    <property type="protein sequence ID" value="ENSMMDP00005047484.1"/>
    <property type="gene ID" value="ENSMMDG00005021650.1"/>
</dbReference>
<evidence type="ECO:0000313" key="11">
    <source>
        <dbReference type="Proteomes" id="UP000472263"/>
    </source>
</evidence>
<dbReference type="Gene3D" id="2.30.29.30">
    <property type="entry name" value="Pleckstrin-homology domain (PH domain)/Phosphotyrosine-binding domain (PTB)"/>
    <property type="match status" value="1"/>
</dbReference>
<protein>
    <recommendedName>
        <fullName evidence="12">Rho GTPase activating protein 27</fullName>
    </recommendedName>
</protein>
<dbReference type="Pfam" id="PF00169">
    <property type="entry name" value="PH"/>
    <property type="match status" value="1"/>
</dbReference>
<evidence type="ECO:0000259" key="6">
    <source>
        <dbReference type="PROSITE" id="PS50002"/>
    </source>
</evidence>
<evidence type="ECO:0000259" key="7">
    <source>
        <dbReference type="PROSITE" id="PS50003"/>
    </source>
</evidence>
<dbReference type="GO" id="GO:0005737">
    <property type="term" value="C:cytoplasm"/>
    <property type="evidence" value="ECO:0007669"/>
    <property type="project" value="TreeGrafter"/>
</dbReference>
<name>A0A668AHP2_9TELE</name>
<dbReference type="FunFam" id="1.10.555.10:FF:000003">
    <property type="entry name" value="Putative rho GTPase-activating protein 12"/>
    <property type="match status" value="1"/>
</dbReference>
<dbReference type="SUPFAM" id="SSF50729">
    <property type="entry name" value="PH domain-like"/>
    <property type="match status" value="1"/>
</dbReference>
<dbReference type="GeneTree" id="ENSGT00950000182860"/>
<feature type="region of interest" description="Disordered" evidence="4">
    <location>
        <begin position="244"/>
        <end position="285"/>
    </location>
</feature>
<dbReference type="CDD" id="cd04403">
    <property type="entry name" value="RhoGAP_ARHGAP27_15_12_9"/>
    <property type="match status" value="1"/>
</dbReference>
<keyword evidence="1 3" id="KW-0728">SH3 domain</keyword>
<evidence type="ECO:0000256" key="5">
    <source>
        <dbReference type="SAM" id="Phobius"/>
    </source>
</evidence>
<dbReference type="SUPFAM" id="SSF50044">
    <property type="entry name" value="SH3-domain"/>
    <property type="match status" value="1"/>
</dbReference>
<keyword evidence="2" id="KW-0343">GTPase activation</keyword>
<reference evidence="10" key="3">
    <citation type="submission" date="2025-09" db="UniProtKB">
        <authorList>
            <consortium name="Ensembl"/>
        </authorList>
    </citation>
    <scope>IDENTIFICATION</scope>
</reference>
<dbReference type="PANTHER" id="PTHR23176">
    <property type="entry name" value="RHO/RAC/CDC GTPASE-ACTIVATING PROTEIN"/>
    <property type="match status" value="1"/>
</dbReference>
<reference evidence="10" key="1">
    <citation type="submission" date="2019-06" db="EMBL/GenBank/DDBJ databases">
        <authorList>
            <consortium name="Wellcome Sanger Institute Data Sharing"/>
        </authorList>
    </citation>
    <scope>NUCLEOTIDE SEQUENCE [LARGE SCALE GENOMIC DNA]</scope>
</reference>
<evidence type="ECO:0000259" key="9">
    <source>
        <dbReference type="PROSITE" id="PS50238"/>
    </source>
</evidence>
<dbReference type="GO" id="GO:0005096">
    <property type="term" value="F:GTPase activator activity"/>
    <property type="evidence" value="ECO:0007669"/>
    <property type="project" value="UniProtKB-KW"/>
</dbReference>
<feature type="compositionally biased region" description="Low complexity" evidence="4">
    <location>
        <begin position="254"/>
        <end position="282"/>
    </location>
</feature>
<dbReference type="PROSITE" id="PS50238">
    <property type="entry name" value="RHOGAP"/>
    <property type="match status" value="1"/>
</dbReference>
<dbReference type="InterPro" id="IPR036020">
    <property type="entry name" value="WW_dom_sf"/>
</dbReference>
<keyword evidence="5" id="KW-1133">Transmembrane helix</keyword>
<feature type="region of interest" description="Disordered" evidence="4">
    <location>
        <begin position="87"/>
        <end position="138"/>
    </location>
</feature>
<dbReference type="AlphaFoldDB" id="A0A668AHP2"/>
<dbReference type="InterPro" id="IPR036028">
    <property type="entry name" value="SH3-like_dom_sf"/>
</dbReference>
<feature type="compositionally biased region" description="Pro residues" evidence="4">
    <location>
        <begin position="312"/>
        <end position="323"/>
    </location>
</feature>
<dbReference type="PANTHER" id="PTHR23176:SF104">
    <property type="entry name" value="RHO GTPASE-ACTIVATING PROTEIN 27"/>
    <property type="match status" value="1"/>
</dbReference>
<dbReference type="InterPro" id="IPR001452">
    <property type="entry name" value="SH3_domain"/>
</dbReference>
<dbReference type="InterPro" id="IPR011993">
    <property type="entry name" value="PH-like_dom_sf"/>
</dbReference>
<dbReference type="Pfam" id="PF00620">
    <property type="entry name" value="RhoGAP"/>
    <property type="match status" value="1"/>
</dbReference>
<dbReference type="Gene3D" id="1.10.555.10">
    <property type="entry name" value="Rho GTPase activation protein"/>
    <property type="match status" value="1"/>
</dbReference>
<evidence type="ECO:0008006" key="12">
    <source>
        <dbReference type="Google" id="ProtNLM"/>
    </source>
</evidence>
<keyword evidence="5" id="KW-0812">Transmembrane</keyword>
<dbReference type="InterPro" id="IPR008936">
    <property type="entry name" value="Rho_GTPase_activation_prot"/>
</dbReference>
<proteinExistence type="predicted"/>
<feature type="domain" description="Rho-GAP" evidence="9">
    <location>
        <begin position="623"/>
        <end position="814"/>
    </location>
</feature>
<evidence type="ECO:0000256" key="2">
    <source>
        <dbReference type="ARBA" id="ARBA00022468"/>
    </source>
</evidence>
<feature type="domain" description="WW" evidence="8">
    <location>
        <begin position="281"/>
        <end position="315"/>
    </location>
</feature>
<dbReference type="FunFam" id="2.20.70.10:FF:000149">
    <property type="entry name" value="Rho GTPase-activating protein 27"/>
    <property type="match status" value="1"/>
</dbReference>
<dbReference type="InterPro" id="IPR000198">
    <property type="entry name" value="RhoGAP_dom"/>
</dbReference>
<evidence type="ECO:0000259" key="8">
    <source>
        <dbReference type="PROSITE" id="PS50020"/>
    </source>
</evidence>
<evidence type="ECO:0000256" key="4">
    <source>
        <dbReference type="SAM" id="MobiDB-lite"/>
    </source>
</evidence>
<dbReference type="PROSITE" id="PS50020">
    <property type="entry name" value="WW_DOMAIN_2"/>
    <property type="match status" value="2"/>
</dbReference>
<dbReference type="InterPro" id="IPR050729">
    <property type="entry name" value="Rho-GAP"/>
</dbReference>
<evidence type="ECO:0000256" key="1">
    <source>
        <dbReference type="ARBA" id="ARBA00022443"/>
    </source>
</evidence>
<dbReference type="PROSITE" id="PS50003">
    <property type="entry name" value="PH_DOMAIN"/>
    <property type="match status" value="1"/>
</dbReference>
<dbReference type="Proteomes" id="UP000472263">
    <property type="component" value="Chromosome 19"/>
</dbReference>
<feature type="compositionally biased region" description="Polar residues" evidence="4">
    <location>
        <begin position="88"/>
        <end position="113"/>
    </location>
</feature>
<dbReference type="SUPFAM" id="SSF51045">
    <property type="entry name" value="WW domain"/>
    <property type="match status" value="2"/>
</dbReference>
<keyword evidence="5" id="KW-0472">Membrane</keyword>
<dbReference type="Gene3D" id="2.30.30.40">
    <property type="entry name" value="SH3 Domains"/>
    <property type="match status" value="1"/>
</dbReference>
<gene>
    <name evidence="10" type="primary">arhgap27</name>
</gene>
<feature type="transmembrane region" description="Helical" evidence="5">
    <location>
        <begin position="427"/>
        <end position="455"/>
    </location>
</feature>
<feature type="domain" description="WW" evidence="8">
    <location>
        <begin position="217"/>
        <end position="248"/>
    </location>
</feature>
<dbReference type="PROSITE" id="PS01159">
    <property type="entry name" value="WW_DOMAIN_1"/>
    <property type="match status" value="2"/>
</dbReference>
<evidence type="ECO:0000256" key="3">
    <source>
        <dbReference type="PROSITE-ProRule" id="PRU00192"/>
    </source>
</evidence>
<dbReference type="SUPFAM" id="SSF48350">
    <property type="entry name" value="GTPase activation domain, GAP"/>
    <property type="match status" value="1"/>
</dbReference>
<dbReference type="Gene3D" id="2.20.70.10">
    <property type="match status" value="2"/>
</dbReference>
<feature type="compositionally biased region" description="Polar residues" evidence="4">
    <location>
        <begin position="128"/>
        <end position="138"/>
    </location>
</feature>
<dbReference type="GO" id="GO:0007165">
    <property type="term" value="P:signal transduction"/>
    <property type="evidence" value="ECO:0007669"/>
    <property type="project" value="InterPro"/>
</dbReference>
<feature type="domain" description="PH" evidence="7">
    <location>
        <begin position="447"/>
        <end position="547"/>
    </location>
</feature>
<dbReference type="Pfam" id="PF00397">
    <property type="entry name" value="WW"/>
    <property type="match status" value="2"/>
</dbReference>
<dbReference type="CDD" id="cd00201">
    <property type="entry name" value="WW"/>
    <property type="match status" value="2"/>
</dbReference>
<dbReference type="InterPro" id="IPR001849">
    <property type="entry name" value="PH_domain"/>
</dbReference>
<dbReference type="SMART" id="SM00233">
    <property type="entry name" value="PH"/>
    <property type="match status" value="1"/>
</dbReference>